<name>A0A515DC90_9BURK</name>
<evidence type="ECO:0000256" key="3">
    <source>
        <dbReference type="ARBA" id="ARBA00024303"/>
    </source>
</evidence>
<dbReference type="RefSeq" id="WP_142819454.1">
    <property type="nucleotide sequence ID" value="NZ_CP035503.1"/>
</dbReference>
<dbReference type="KEGG" id="rhf:EUB48_12630"/>
<evidence type="ECO:0000256" key="1">
    <source>
        <dbReference type="ARBA" id="ARBA00022676"/>
    </source>
</evidence>
<proteinExistence type="inferred from homology"/>
<evidence type="ECO:0000256" key="7">
    <source>
        <dbReference type="ARBA" id="ARBA00048472"/>
    </source>
</evidence>
<evidence type="ECO:0000313" key="8">
    <source>
        <dbReference type="EMBL" id="QDL38031.1"/>
    </source>
</evidence>
<gene>
    <name evidence="8" type="primary">earP</name>
    <name evidence="8" type="ORF">EUB48_12630</name>
</gene>
<keyword evidence="8" id="KW-0648">Protein biosynthesis</keyword>
<dbReference type="Pfam" id="PF10093">
    <property type="entry name" value="EarP"/>
    <property type="match status" value="1"/>
</dbReference>
<comment type="catalytic activity">
    <reaction evidence="7">
        <text>dTDP-beta-L-rhamnose + L-arginyl-[protein] = N(omega)-(alpha-L-rhamnosyl)-L-arginyl-[protein] + dTDP + H(+)</text>
        <dbReference type="Rhea" id="RHEA:66692"/>
        <dbReference type="Rhea" id="RHEA-COMP:10532"/>
        <dbReference type="Rhea" id="RHEA-COMP:17096"/>
        <dbReference type="ChEBI" id="CHEBI:15378"/>
        <dbReference type="ChEBI" id="CHEBI:29965"/>
        <dbReference type="ChEBI" id="CHEBI:57510"/>
        <dbReference type="ChEBI" id="CHEBI:58369"/>
        <dbReference type="ChEBI" id="CHEBI:167445"/>
    </reaction>
    <physiologicalReaction direction="left-to-right" evidence="7">
        <dbReference type="Rhea" id="RHEA:66693"/>
    </physiologicalReaction>
</comment>
<protein>
    <recommendedName>
        <fullName evidence="5">Protein-arginine rhamnosyltransferase</fullName>
    </recommendedName>
    <alternativeName>
        <fullName evidence="6">EF-P arginine rhamnosyltransferase</fullName>
    </alternativeName>
</protein>
<dbReference type="PIRSF" id="PIRSF015557">
    <property type="entry name" value="UCP015557"/>
    <property type="match status" value="1"/>
</dbReference>
<evidence type="ECO:0000256" key="2">
    <source>
        <dbReference type="ARBA" id="ARBA00022679"/>
    </source>
</evidence>
<comment type="function">
    <text evidence="3">Protein-arginine rhamnosyltransferase that catalyzes the transfer of a single rhamnose to elongation factor P (EF-P) on 'Lys-32', a modification required for EF-P-dependent rescue of polyproline stalled ribosomes.</text>
</comment>
<evidence type="ECO:0000256" key="6">
    <source>
        <dbReference type="ARBA" id="ARBA00030025"/>
    </source>
</evidence>
<keyword evidence="9" id="KW-1185">Reference proteome</keyword>
<evidence type="ECO:0000256" key="4">
    <source>
        <dbReference type="ARBA" id="ARBA00024346"/>
    </source>
</evidence>
<accession>A0A515DC90</accession>
<keyword evidence="2 8" id="KW-0808">Transferase</keyword>
<dbReference type="AlphaFoldDB" id="A0A515DC90"/>
<dbReference type="OrthoDB" id="209085at2"/>
<dbReference type="EMBL" id="CP035503">
    <property type="protein sequence ID" value="QDL38031.1"/>
    <property type="molecule type" value="Genomic_DNA"/>
</dbReference>
<organism evidence="8 9">
    <name type="scientific">Rhodoferax sediminis</name>
    <dbReference type="NCBI Taxonomy" id="2509614"/>
    <lineage>
        <taxon>Bacteria</taxon>
        <taxon>Pseudomonadati</taxon>
        <taxon>Pseudomonadota</taxon>
        <taxon>Betaproteobacteria</taxon>
        <taxon>Burkholderiales</taxon>
        <taxon>Comamonadaceae</taxon>
        <taxon>Rhodoferax</taxon>
    </lineage>
</organism>
<keyword evidence="8" id="KW-0251">Elongation factor</keyword>
<reference evidence="8 9" key="1">
    <citation type="submission" date="2019-01" db="EMBL/GenBank/DDBJ databases">
        <title>Genomic insights into a novel species Rhodoferax sp.</title>
        <authorList>
            <person name="Jin L."/>
        </authorList>
    </citation>
    <scope>NUCLEOTIDE SEQUENCE [LARGE SCALE GENOMIC DNA]</scope>
    <source>
        <strain evidence="8 9">CHu59-6-5</strain>
    </source>
</reference>
<dbReference type="GO" id="GO:0003746">
    <property type="term" value="F:translation elongation factor activity"/>
    <property type="evidence" value="ECO:0007669"/>
    <property type="project" value="UniProtKB-KW"/>
</dbReference>
<dbReference type="NCBIfam" id="TIGR03837">
    <property type="entry name" value="efp_Arg_rhamno"/>
    <property type="match status" value="1"/>
</dbReference>
<evidence type="ECO:0000313" key="9">
    <source>
        <dbReference type="Proteomes" id="UP000316798"/>
    </source>
</evidence>
<evidence type="ECO:0000256" key="5">
    <source>
        <dbReference type="ARBA" id="ARBA00024416"/>
    </source>
</evidence>
<dbReference type="Proteomes" id="UP000316798">
    <property type="component" value="Chromosome"/>
</dbReference>
<dbReference type="InterPro" id="IPR016633">
    <property type="entry name" value="EarP"/>
</dbReference>
<comment type="similarity">
    <text evidence="4">Belongs to the glycosyltransferase 104 family.</text>
</comment>
<dbReference type="GO" id="GO:0106361">
    <property type="term" value="F:protein-arginine rhamnosyltransferase activity"/>
    <property type="evidence" value="ECO:0007669"/>
    <property type="project" value="InterPro"/>
</dbReference>
<keyword evidence="1" id="KW-0328">Glycosyltransferase</keyword>
<sequence>MLWDIFCKVIDNFGDIGACWRLSADLAARGEQVRLWVDDASALRWMAPGGCPGVTVLPWAQSLQPTGRPPADVLVEAFGCEIAPEFIAACVDGVRATGRKPVWINLEYLSAESFVERAHGLPSPVMSGPGAGLTKYFFYPGFTAHTGGLLREPGLAHRQLEFNRATWLARLGVDPQGERLVSLFCYEPPALEGLLDQLADGAQPTRLLVTPGRAAAATRAAIEHKNRLQPLWNKRKQLSISYLPALSQVDFDHLLWACDLNFVRGEDSLVRALWAGKPFIWQIYPQDDAVHHGKLEAFLDWLQAPASLRQFHQVWNGASAAGLPPIDGAAWGPMAVAARERLLAQDDLTHQLQQFVLKNR</sequence>